<organism evidence="1 2">
    <name type="scientific">Trichinella pseudospiralis</name>
    <name type="common">Parasitic roundworm</name>
    <dbReference type="NCBI Taxonomy" id="6337"/>
    <lineage>
        <taxon>Eukaryota</taxon>
        <taxon>Metazoa</taxon>
        <taxon>Ecdysozoa</taxon>
        <taxon>Nematoda</taxon>
        <taxon>Enoplea</taxon>
        <taxon>Dorylaimia</taxon>
        <taxon>Trichinellida</taxon>
        <taxon>Trichinellidae</taxon>
        <taxon>Trichinella</taxon>
    </lineage>
</organism>
<evidence type="ECO:0000313" key="2">
    <source>
        <dbReference type="Proteomes" id="UP000054826"/>
    </source>
</evidence>
<proteinExistence type="predicted"/>
<reference evidence="1 2" key="1">
    <citation type="submission" date="2015-01" db="EMBL/GenBank/DDBJ databases">
        <title>Evolution of Trichinella species and genotypes.</title>
        <authorList>
            <person name="Korhonen P.K."/>
            <person name="Edoardo P."/>
            <person name="Giuseppe L.R."/>
            <person name="Gasser R.B."/>
        </authorList>
    </citation>
    <scope>NUCLEOTIDE SEQUENCE [LARGE SCALE GENOMIC DNA]</scope>
    <source>
        <strain evidence="1">ISS176</strain>
    </source>
</reference>
<name>A0A0V1GBN3_TRIPS</name>
<gene>
    <name evidence="1" type="ORF">T4C_12183</name>
</gene>
<dbReference type="AlphaFoldDB" id="A0A0V1GBN3"/>
<dbReference type="EMBL" id="JYDV01004329">
    <property type="protein sequence ID" value="KRY95506.1"/>
    <property type="molecule type" value="Genomic_DNA"/>
</dbReference>
<comment type="caution">
    <text evidence="1">The sequence shown here is derived from an EMBL/GenBank/DDBJ whole genome shotgun (WGS) entry which is preliminary data.</text>
</comment>
<dbReference type="Proteomes" id="UP000054826">
    <property type="component" value="Unassembled WGS sequence"/>
</dbReference>
<evidence type="ECO:0000313" key="1">
    <source>
        <dbReference type="EMBL" id="KRY95506.1"/>
    </source>
</evidence>
<sequence>MVLTVALSFSPGKSAGVWSGASINNSNICLLSNTNMFSGGYSHIVSSLLTLNFQN</sequence>
<accession>A0A0V1GBN3</accession>
<protein>
    <submittedName>
        <fullName evidence="1">Uncharacterized protein</fullName>
    </submittedName>
</protein>